<feature type="compositionally biased region" description="Polar residues" evidence="5">
    <location>
        <begin position="534"/>
        <end position="553"/>
    </location>
</feature>
<feature type="transmembrane region" description="Helical" evidence="6">
    <location>
        <begin position="666"/>
        <end position="687"/>
    </location>
</feature>
<feature type="region of interest" description="Disordered" evidence="5">
    <location>
        <begin position="409"/>
        <end position="435"/>
    </location>
</feature>
<feature type="region of interest" description="Disordered" evidence="5">
    <location>
        <begin position="451"/>
        <end position="486"/>
    </location>
</feature>
<accession>A0A2T9Z7Q1</accession>
<reference evidence="7 8" key="1">
    <citation type="journal article" date="2018" name="MBio">
        <title>Comparative Genomics Reveals the Core Gene Toolbox for the Fungus-Insect Symbiosis.</title>
        <authorList>
            <person name="Wang Y."/>
            <person name="Stata M."/>
            <person name="Wang W."/>
            <person name="Stajich J.E."/>
            <person name="White M.M."/>
            <person name="Moncalvo J.M."/>
        </authorList>
    </citation>
    <scope>NUCLEOTIDE SEQUENCE [LARGE SCALE GENOMIC DNA]</scope>
    <source>
        <strain evidence="7 8">SC-DP-2</strain>
    </source>
</reference>
<sequence>MLTELWLTPVIYFVYGFLSWFWVRFSSAFLRVDKDYQKLLTVSVFFSNTNTLPLSLIQTILSSPGAIFMRRSPEDTLANMTARGISYTLIFATLNNLLRWSLGVVLIGENENNPKKVKQKSVQSAFHSVVPTPNAFRFSNVAHFDNTNQQNSPNLLNAQKNTANDSRLQVHTMPSLDLPDNAIGPESVSNSKSAPAYGQNKNLSSQNGNPGNTGLDSSELSTKDSDDIKKSTSSLLLRRIPSITLEVPDANFFSHENQNLNVEEDSRLSPPNTGQSFFEKTWKFLCRIPKKISPFITPPVFAIIFGIISVVFPVIEDTFLDPNSIFNTLFNAIEMCGDCCVPLVILTLGGQLGQMPRINEDTNPSHLGTSHSPKKSKFELAKSYALKPFSLFERPAPSDLEAAPLLGNHVQFPTQPDNSTSTQVSASQKQDDKTTDTHLYLKPLSNYESVQTLNHGSNNSFDRISTKSGSKGHDSNQNASNFDHDASLSPSLYISASISKKAENKNSNGRTNTTNSSPFSNSNLCSQESEDKTSSQATRIVITESESSDNSLNPLDKHSGSNSSHNNSDQSTSKTPSVDFISHSQTKKTSWSSSSSSNYDSDHSVSSSGRDQTQDPDCVSQEDEDKGILIVLLGRFLFVPLVALVTLFGMKTFFPSIVKLLAEDPVFFFTLLILSSTPPAINLITLAQSTGRFEQQA</sequence>
<feature type="transmembrane region" description="Helical" evidence="6">
    <location>
        <begin position="295"/>
        <end position="315"/>
    </location>
</feature>
<proteinExistence type="predicted"/>
<dbReference type="GO" id="GO:0016020">
    <property type="term" value="C:membrane"/>
    <property type="evidence" value="ECO:0007669"/>
    <property type="project" value="UniProtKB-SubCell"/>
</dbReference>
<keyword evidence="2 6" id="KW-0812">Transmembrane</keyword>
<dbReference type="Pfam" id="PF03547">
    <property type="entry name" value="Mem_trans"/>
    <property type="match status" value="1"/>
</dbReference>
<evidence type="ECO:0000313" key="7">
    <source>
        <dbReference type="EMBL" id="PVV00631.1"/>
    </source>
</evidence>
<keyword evidence="3 6" id="KW-1133">Transmembrane helix</keyword>
<protein>
    <recommendedName>
        <fullName evidence="9">Auxin efflux carrier</fullName>
    </recommendedName>
</protein>
<evidence type="ECO:0000256" key="1">
    <source>
        <dbReference type="ARBA" id="ARBA00004141"/>
    </source>
</evidence>
<evidence type="ECO:0000256" key="6">
    <source>
        <dbReference type="SAM" id="Phobius"/>
    </source>
</evidence>
<evidence type="ECO:0000256" key="4">
    <source>
        <dbReference type="ARBA" id="ARBA00023136"/>
    </source>
</evidence>
<name>A0A2T9Z7Q1_9FUNG</name>
<dbReference type="PANTHER" id="PTHR31794">
    <property type="entry name" value="AUXIN EFFLUX TRANSPORTER FAMILY PROTEIN (EUROFUNG)"/>
    <property type="match status" value="1"/>
</dbReference>
<comment type="subcellular location">
    <subcellularLocation>
        <location evidence="1">Membrane</location>
        <topology evidence="1">Multi-pass membrane protein</topology>
    </subcellularLocation>
</comment>
<dbReference type="GO" id="GO:0055085">
    <property type="term" value="P:transmembrane transport"/>
    <property type="evidence" value="ECO:0007669"/>
    <property type="project" value="InterPro"/>
</dbReference>
<feature type="region of interest" description="Disordered" evidence="5">
    <location>
        <begin position="500"/>
        <end position="620"/>
    </location>
</feature>
<feature type="compositionally biased region" description="Low complexity" evidence="5">
    <location>
        <begin position="582"/>
        <end position="608"/>
    </location>
</feature>
<feature type="transmembrane region" description="Helical" evidence="6">
    <location>
        <begin position="628"/>
        <end position="654"/>
    </location>
</feature>
<feature type="transmembrane region" description="Helical" evidence="6">
    <location>
        <begin position="6"/>
        <end position="23"/>
    </location>
</feature>
<dbReference type="GO" id="GO:0005783">
    <property type="term" value="C:endoplasmic reticulum"/>
    <property type="evidence" value="ECO:0007669"/>
    <property type="project" value="TreeGrafter"/>
</dbReference>
<feature type="region of interest" description="Disordered" evidence="5">
    <location>
        <begin position="175"/>
        <end position="226"/>
    </location>
</feature>
<dbReference type="InterPro" id="IPR004776">
    <property type="entry name" value="Mem_transp_PIN-like"/>
</dbReference>
<keyword evidence="4 6" id="KW-0472">Membrane</keyword>
<evidence type="ECO:0008006" key="9">
    <source>
        <dbReference type="Google" id="ProtNLM"/>
    </source>
</evidence>
<comment type="caution">
    <text evidence="7">The sequence shown here is derived from an EMBL/GenBank/DDBJ whole genome shotgun (WGS) entry which is preliminary data.</text>
</comment>
<evidence type="ECO:0000256" key="3">
    <source>
        <dbReference type="ARBA" id="ARBA00022989"/>
    </source>
</evidence>
<feature type="compositionally biased region" description="Polar residues" evidence="5">
    <location>
        <begin position="451"/>
        <end position="481"/>
    </location>
</feature>
<dbReference type="STRING" id="133381.A0A2T9Z7Q1"/>
<keyword evidence="8" id="KW-1185">Reference proteome</keyword>
<evidence type="ECO:0000256" key="5">
    <source>
        <dbReference type="SAM" id="MobiDB-lite"/>
    </source>
</evidence>
<dbReference type="PANTHER" id="PTHR31794:SF2">
    <property type="entry name" value="AUXIN EFFLUX TRANSPORTER FAMILY PROTEIN (EUROFUNG)"/>
    <property type="match status" value="1"/>
</dbReference>
<feature type="compositionally biased region" description="Polar residues" evidence="5">
    <location>
        <begin position="187"/>
        <end position="219"/>
    </location>
</feature>
<evidence type="ECO:0000313" key="8">
    <source>
        <dbReference type="Proteomes" id="UP000245609"/>
    </source>
</evidence>
<feature type="non-terminal residue" evidence="7">
    <location>
        <position position="697"/>
    </location>
</feature>
<gene>
    <name evidence="7" type="ORF">BB560_004982</name>
</gene>
<feature type="compositionally biased region" description="Low complexity" evidence="5">
    <location>
        <begin position="560"/>
        <end position="573"/>
    </location>
</feature>
<organism evidence="7 8">
    <name type="scientific">Smittium megazygosporum</name>
    <dbReference type="NCBI Taxonomy" id="133381"/>
    <lineage>
        <taxon>Eukaryota</taxon>
        <taxon>Fungi</taxon>
        <taxon>Fungi incertae sedis</taxon>
        <taxon>Zoopagomycota</taxon>
        <taxon>Kickxellomycotina</taxon>
        <taxon>Harpellomycetes</taxon>
        <taxon>Harpellales</taxon>
        <taxon>Legeriomycetaceae</taxon>
        <taxon>Smittium</taxon>
    </lineage>
</organism>
<dbReference type="Proteomes" id="UP000245609">
    <property type="component" value="Unassembled WGS sequence"/>
</dbReference>
<dbReference type="OrthoDB" id="191139at2759"/>
<dbReference type="AlphaFoldDB" id="A0A2T9Z7Q1"/>
<feature type="compositionally biased region" description="Low complexity" evidence="5">
    <location>
        <begin position="505"/>
        <end position="523"/>
    </location>
</feature>
<evidence type="ECO:0000256" key="2">
    <source>
        <dbReference type="ARBA" id="ARBA00022692"/>
    </source>
</evidence>
<dbReference type="EMBL" id="MBFS01001806">
    <property type="protein sequence ID" value="PVV00631.1"/>
    <property type="molecule type" value="Genomic_DNA"/>
</dbReference>
<feature type="compositionally biased region" description="Polar residues" evidence="5">
    <location>
        <begin position="411"/>
        <end position="428"/>
    </location>
</feature>